<gene>
    <name evidence="1" type="ORF">P168DRAFT_192672</name>
</gene>
<dbReference type="EMBL" id="MSFM01000009">
    <property type="protein sequence ID" value="PKY02853.1"/>
    <property type="molecule type" value="Genomic_DNA"/>
</dbReference>
<proteinExistence type="predicted"/>
<dbReference type="RefSeq" id="XP_024691447.1">
    <property type="nucleotide sequence ID" value="XM_024833031.1"/>
</dbReference>
<evidence type="ECO:0000313" key="1">
    <source>
        <dbReference type="EMBL" id="PKY02853.1"/>
    </source>
</evidence>
<dbReference type="AlphaFoldDB" id="A0A2I1CYY9"/>
<comment type="caution">
    <text evidence="1">The sequence shown here is derived from an EMBL/GenBank/DDBJ whole genome shotgun (WGS) entry which is preliminary data.</text>
</comment>
<accession>A0A2I1CYY9</accession>
<name>A0A2I1CYY9_ASPC2</name>
<reference evidence="1" key="1">
    <citation type="submission" date="2016-12" db="EMBL/GenBank/DDBJ databases">
        <title>The genomes of Aspergillus section Nigri reveals drivers in fungal speciation.</title>
        <authorList>
            <consortium name="DOE Joint Genome Institute"/>
            <person name="Vesth T.C."/>
            <person name="Nybo J."/>
            <person name="Theobald S."/>
            <person name="Brandl J."/>
            <person name="Frisvad J.C."/>
            <person name="Nielsen K.F."/>
            <person name="Lyhne E.K."/>
            <person name="Kogle M.E."/>
            <person name="Kuo A."/>
            <person name="Riley R."/>
            <person name="Clum A."/>
            <person name="Nolan M."/>
            <person name="Lipzen A."/>
            <person name="Salamov A."/>
            <person name="Henrissat B."/>
            <person name="Wiebenga A."/>
            <person name="De vries R.P."/>
            <person name="Grigoriev I.V."/>
            <person name="Mortensen U.H."/>
            <person name="Andersen M.R."/>
            <person name="Baker S.E."/>
        </authorList>
    </citation>
    <scope>NUCLEOTIDE SEQUENCE</scope>
    <source>
        <strain evidence="1">IBT 28561</strain>
    </source>
</reference>
<dbReference type="Proteomes" id="UP000234254">
    <property type="component" value="Unassembled WGS sequence"/>
</dbReference>
<protein>
    <submittedName>
        <fullName evidence="1">Uncharacterized protein</fullName>
    </submittedName>
</protein>
<sequence length="89" mass="9861">MPRRSLILPTSTNRAEALRAIFRLPFFYVFPPPEIAPGKKSCLPSHFTLPSSSPPPSPLILSSLIHPSLPSIESTGVFSTSLIFLYYLF</sequence>
<dbReference type="VEuPathDB" id="FungiDB:P168DRAFT_192672"/>
<organism evidence="1 2">
    <name type="scientific">Aspergillus campestris (strain IBT 28561)</name>
    <dbReference type="NCBI Taxonomy" id="1392248"/>
    <lineage>
        <taxon>Eukaryota</taxon>
        <taxon>Fungi</taxon>
        <taxon>Dikarya</taxon>
        <taxon>Ascomycota</taxon>
        <taxon>Pezizomycotina</taxon>
        <taxon>Eurotiomycetes</taxon>
        <taxon>Eurotiomycetidae</taxon>
        <taxon>Eurotiales</taxon>
        <taxon>Aspergillaceae</taxon>
        <taxon>Aspergillus</taxon>
        <taxon>Aspergillus subgen. Circumdati</taxon>
    </lineage>
</organism>
<keyword evidence="2" id="KW-1185">Reference proteome</keyword>
<evidence type="ECO:0000313" key="2">
    <source>
        <dbReference type="Proteomes" id="UP000234254"/>
    </source>
</evidence>
<dbReference type="GeneID" id="36540555"/>